<organism evidence="1 2">
    <name type="scientific">Portunus trituberculatus</name>
    <name type="common">Swimming crab</name>
    <name type="synonym">Neptunus trituberculatus</name>
    <dbReference type="NCBI Taxonomy" id="210409"/>
    <lineage>
        <taxon>Eukaryota</taxon>
        <taxon>Metazoa</taxon>
        <taxon>Ecdysozoa</taxon>
        <taxon>Arthropoda</taxon>
        <taxon>Crustacea</taxon>
        <taxon>Multicrustacea</taxon>
        <taxon>Malacostraca</taxon>
        <taxon>Eumalacostraca</taxon>
        <taxon>Eucarida</taxon>
        <taxon>Decapoda</taxon>
        <taxon>Pleocyemata</taxon>
        <taxon>Brachyura</taxon>
        <taxon>Eubrachyura</taxon>
        <taxon>Portunoidea</taxon>
        <taxon>Portunidae</taxon>
        <taxon>Portuninae</taxon>
        <taxon>Portunus</taxon>
    </lineage>
</organism>
<name>A0A5B7G6E9_PORTR</name>
<keyword evidence="2" id="KW-1185">Reference proteome</keyword>
<sequence length="81" mass="8755">MRLEMLAARITNRILLARTCSHIAAGKYWLVGGGVVDKAIVLRAKSGIRDSFSSHLSSKFSPSFTLPILQVLDEGLAPSKS</sequence>
<proteinExistence type="predicted"/>
<protein>
    <submittedName>
        <fullName evidence="1">Uncharacterized protein</fullName>
    </submittedName>
</protein>
<dbReference type="Proteomes" id="UP000324222">
    <property type="component" value="Unassembled WGS sequence"/>
</dbReference>
<dbReference type="AlphaFoldDB" id="A0A5B7G6E9"/>
<dbReference type="EMBL" id="VSRR010013241">
    <property type="protein sequence ID" value="MPC55511.1"/>
    <property type="molecule type" value="Genomic_DNA"/>
</dbReference>
<evidence type="ECO:0000313" key="2">
    <source>
        <dbReference type="Proteomes" id="UP000324222"/>
    </source>
</evidence>
<reference evidence="1 2" key="1">
    <citation type="submission" date="2019-05" db="EMBL/GenBank/DDBJ databases">
        <title>Another draft genome of Portunus trituberculatus and its Hox gene families provides insights of decapod evolution.</title>
        <authorList>
            <person name="Jeong J.-H."/>
            <person name="Song I."/>
            <person name="Kim S."/>
            <person name="Choi T."/>
            <person name="Kim D."/>
            <person name="Ryu S."/>
            <person name="Kim W."/>
        </authorList>
    </citation>
    <scope>NUCLEOTIDE SEQUENCE [LARGE SCALE GENOMIC DNA]</scope>
    <source>
        <tissue evidence="1">Muscle</tissue>
    </source>
</reference>
<gene>
    <name evidence="1" type="ORF">E2C01_049449</name>
</gene>
<accession>A0A5B7G6E9</accession>
<evidence type="ECO:0000313" key="1">
    <source>
        <dbReference type="EMBL" id="MPC55511.1"/>
    </source>
</evidence>
<comment type="caution">
    <text evidence="1">The sequence shown here is derived from an EMBL/GenBank/DDBJ whole genome shotgun (WGS) entry which is preliminary data.</text>
</comment>